<keyword evidence="2" id="KW-0812">Transmembrane</keyword>
<reference evidence="5" key="1">
    <citation type="journal article" date="2019" name="Int. J. Syst. Evol. Microbiol.">
        <title>The Global Catalogue of Microorganisms (GCM) 10K type strain sequencing project: providing services to taxonomists for standard genome sequencing and annotation.</title>
        <authorList>
            <consortium name="The Broad Institute Genomics Platform"/>
            <consortium name="The Broad Institute Genome Sequencing Center for Infectious Disease"/>
            <person name="Wu L."/>
            <person name="Ma J."/>
        </authorList>
    </citation>
    <scope>NUCLEOTIDE SEQUENCE [LARGE SCALE GENOMIC DNA]</scope>
    <source>
        <strain evidence="5">CGMCC 4.7317</strain>
    </source>
</reference>
<evidence type="ECO:0000259" key="3">
    <source>
        <dbReference type="Pfam" id="PF10502"/>
    </source>
</evidence>
<feature type="compositionally biased region" description="Acidic residues" evidence="1">
    <location>
        <begin position="184"/>
        <end position="194"/>
    </location>
</feature>
<feature type="transmembrane region" description="Helical" evidence="2">
    <location>
        <begin position="38"/>
        <end position="57"/>
    </location>
</feature>
<accession>A0ABW1T088</accession>
<keyword evidence="5" id="KW-1185">Reference proteome</keyword>
<feature type="region of interest" description="Disordered" evidence="1">
    <location>
        <begin position="1"/>
        <end position="23"/>
    </location>
</feature>
<name>A0ABW1T088_9ACTN</name>
<dbReference type="EMBL" id="JBHSTI010000008">
    <property type="protein sequence ID" value="MFC6237680.1"/>
    <property type="molecule type" value="Genomic_DNA"/>
</dbReference>
<dbReference type="InterPro" id="IPR019533">
    <property type="entry name" value="Peptidase_S26"/>
</dbReference>
<evidence type="ECO:0000256" key="2">
    <source>
        <dbReference type="SAM" id="Phobius"/>
    </source>
</evidence>
<sequence>MAIPAWAPMPGDEAPSTPRTPRRSSTPMFLLGILSRTWLWFVAGCVLVTIVPMLFGWRPYVVQSGSMMPRIAVGDVVLASPVDDPALLLGRVTVFRDPSTPAITKTHRVMSIDGDGRMITKGDANTSVDSTPITIADVEGMGRLLVQFVGLPLIWVSTQQWVYLGALVLSLLLAAWVTARDRDEDVDEDEDDPDGGGPPGGDLLPLPRPAGGSGATAVAASTPMDPRLRREAGKRWAQRAGYGVVLTGALTLPTVNAAFAATTATTANSWRVAAPSYSDVVTGLRPWMWWKLDETGTGSTAADSSGNGRAGSFVTDGSSTYVTKGVVGAIPSETPNRAVTLTNADSCVVTTSTSGTSSPGNLTAVAWFRTTTTSGGTLLGFESPRTGVTAYASGGRYGRQLYMDARGTVWFGTSTNQTIRGLQSPTALNDGQWHMAAGVLSSAGMRLYIDGALVGSNTVSSVSSYTGWWRAGCGNLSGWGSLWDGGSSPSASWNQPRNFPFAGSLDEVSVWNQPLTATDIAALWAAR</sequence>
<gene>
    <name evidence="4" type="ORF">ACFQGU_07305</name>
</gene>
<feature type="transmembrane region" description="Helical" evidence="2">
    <location>
        <begin position="161"/>
        <end position="179"/>
    </location>
</feature>
<dbReference type="SUPFAM" id="SSF49899">
    <property type="entry name" value="Concanavalin A-like lectins/glucanases"/>
    <property type="match status" value="1"/>
</dbReference>
<feature type="region of interest" description="Disordered" evidence="1">
    <location>
        <begin position="183"/>
        <end position="232"/>
    </location>
</feature>
<dbReference type="Proteomes" id="UP001596138">
    <property type="component" value="Unassembled WGS sequence"/>
</dbReference>
<dbReference type="InterPro" id="IPR013320">
    <property type="entry name" value="ConA-like_dom_sf"/>
</dbReference>
<proteinExistence type="predicted"/>
<dbReference type="InterPro" id="IPR036286">
    <property type="entry name" value="LexA/Signal_pep-like_sf"/>
</dbReference>
<evidence type="ECO:0000313" key="5">
    <source>
        <dbReference type="Proteomes" id="UP001596138"/>
    </source>
</evidence>
<organism evidence="4 5">
    <name type="scientific">Longivirga aurantiaca</name>
    <dbReference type="NCBI Taxonomy" id="1837743"/>
    <lineage>
        <taxon>Bacteria</taxon>
        <taxon>Bacillati</taxon>
        <taxon>Actinomycetota</taxon>
        <taxon>Actinomycetes</taxon>
        <taxon>Sporichthyales</taxon>
        <taxon>Sporichthyaceae</taxon>
        <taxon>Longivirga</taxon>
    </lineage>
</organism>
<feature type="domain" description="Peptidase S26" evidence="3">
    <location>
        <begin position="37"/>
        <end position="115"/>
    </location>
</feature>
<dbReference type="CDD" id="cd06530">
    <property type="entry name" value="S26_SPase_I"/>
    <property type="match status" value="1"/>
</dbReference>
<dbReference type="Pfam" id="PF13385">
    <property type="entry name" value="Laminin_G_3"/>
    <property type="match status" value="1"/>
</dbReference>
<protein>
    <submittedName>
        <fullName evidence="4">LamG-like jellyroll fold domain-containing protein</fullName>
    </submittedName>
</protein>
<dbReference type="SUPFAM" id="SSF51306">
    <property type="entry name" value="LexA/Signal peptidase"/>
    <property type="match status" value="1"/>
</dbReference>
<keyword evidence="2" id="KW-0472">Membrane</keyword>
<keyword evidence="2" id="KW-1133">Transmembrane helix</keyword>
<dbReference type="RefSeq" id="WP_386765203.1">
    <property type="nucleotide sequence ID" value="NZ_JBHSTI010000008.1"/>
</dbReference>
<comment type="caution">
    <text evidence="4">The sequence shown here is derived from an EMBL/GenBank/DDBJ whole genome shotgun (WGS) entry which is preliminary data.</text>
</comment>
<evidence type="ECO:0000256" key="1">
    <source>
        <dbReference type="SAM" id="MobiDB-lite"/>
    </source>
</evidence>
<evidence type="ECO:0000313" key="4">
    <source>
        <dbReference type="EMBL" id="MFC6237680.1"/>
    </source>
</evidence>
<dbReference type="Pfam" id="PF10502">
    <property type="entry name" value="Peptidase_S26"/>
    <property type="match status" value="1"/>
</dbReference>
<dbReference type="Gene3D" id="2.60.120.200">
    <property type="match status" value="1"/>
</dbReference>